<dbReference type="SUPFAM" id="SSF82171">
    <property type="entry name" value="DPP6 N-terminal domain-like"/>
    <property type="match status" value="1"/>
</dbReference>
<evidence type="ECO:0008006" key="4">
    <source>
        <dbReference type="Google" id="ProtNLM"/>
    </source>
</evidence>
<evidence type="ECO:0000313" key="3">
    <source>
        <dbReference type="EMBL" id="MYH62332.1"/>
    </source>
</evidence>
<dbReference type="AlphaFoldDB" id="A0A6B1FXP6"/>
<comment type="caution">
    <text evidence="3">The sequence shown here is derived from an EMBL/GenBank/DDBJ whole genome shotgun (WGS) entry which is preliminary data.</text>
</comment>
<proteinExistence type="predicted"/>
<organism evidence="3">
    <name type="scientific">Caldilineaceae bacterium SB0675_bin_29</name>
    <dbReference type="NCBI Taxonomy" id="2605266"/>
    <lineage>
        <taxon>Bacteria</taxon>
        <taxon>Bacillati</taxon>
        <taxon>Chloroflexota</taxon>
        <taxon>Caldilineae</taxon>
        <taxon>Caldilineales</taxon>
        <taxon>Caldilineaceae</taxon>
    </lineage>
</organism>
<feature type="transmembrane region" description="Helical" evidence="2">
    <location>
        <begin position="35"/>
        <end position="56"/>
    </location>
</feature>
<gene>
    <name evidence="3" type="ORF">F4148_11435</name>
</gene>
<feature type="region of interest" description="Disordered" evidence="1">
    <location>
        <begin position="1"/>
        <end position="26"/>
    </location>
</feature>
<sequence length="776" mass="87640">MGLEWRTLEDEEGRVQEKAPEVEAPAPQRRGRKRWLSVLVALLLVATVILGVRYVLLERLEAFVATIEADVLSMHDIVEQAERDLDGALFGSMISPDYPNWGRTQKEMLLSGARWNRPYFDLTLDHGPDEKPPTGTVEDIVFTSDWRMATVTLAYPYVRADGSPVTLHQIVTYRDEVTGWALVPAYPSFWGEKQTFTGRYLTVEYPERDAPTVERLASEWDDMLAGVCEELDGLRCRRTWRLKVELSTESGPLARMAEGSSRGPLWKGMSYMTPIGRGARRSGLELPTPSLIGSPVDEAGYQAVRAGYAPLIVGGGIAEIIGWRCCEKVVFFRALLDKQLSRLGIKPWPLTASDYEDILQGSIRDVSSLHWVYLQRSFNNITPQIQKTVYSIVDFILVSNPERSPASLQRLLLRYDTYRPWLFSALPFDRSQTGQGSYVRWIQKEWISYADQQLAAATAPGSALPEQDLQLLCTAERSNGAHLYRYDLQTDQFIEENSDGPFRLMYSLPNDDGVLLQRTSESVAAAGGSPIQIWRQGQSQDVNYRSANATLYGLDTIADRMLFYTYNTRRRPPIRFAYLNQVECDGGACAVQFMGGWPIWSPDRERTVVSHGDGVLWLGDDAAEPQRAVANGRSTAWLDNSRFAFIQTDDGMQVEMLQLPDLEQKTLFKLERLIDELQDATDATRVTQAALATHPAMPDRLFIGARIGPRPSAEDTHVFVYNLATDQITELLQVDHPLEPYRSLRFSPDGRWLFVHSVQQRGSGWHLHIYNNQTGD</sequence>
<evidence type="ECO:0000256" key="2">
    <source>
        <dbReference type="SAM" id="Phobius"/>
    </source>
</evidence>
<keyword evidence="2" id="KW-0472">Membrane</keyword>
<reference evidence="3" key="1">
    <citation type="submission" date="2019-09" db="EMBL/GenBank/DDBJ databases">
        <title>Characterisation of the sponge microbiome using genome-centric metagenomics.</title>
        <authorList>
            <person name="Engelberts J.P."/>
            <person name="Robbins S.J."/>
            <person name="De Goeij J.M."/>
            <person name="Aranda M."/>
            <person name="Bell S.C."/>
            <person name="Webster N.S."/>
        </authorList>
    </citation>
    <scope>NUCLEOTIDE SEQUENCE</scope>
    <source>
        <strain evidence="3">SB0675_bin_29</strain>
    </source>
</reference>
<name>A0A6B1FXP6_9CHLR</name>
<protein>
    <recommendedName>
        <fullName evidence="4">WD40 repeat domain-containing protein</fullName>
    </recommendedName>
</protein>
<dbReference type="EMBL" id="VYDA01000416">
    <property type="protein sequence ID" value="MYH62332.1"/>
    <property type="molecule type" value="Genomic_DNA"/>
</dbReference>
<feature type="non-terminal residue" evidence="3">
    <location>
        <position position="776"/>
    </location>
</feature>
<accession>A0A6B1FXP6</accession>
<keyword evidence="2" id="KW-1133">Transmembrane helix</keyword>
<evidence type="ECO:0000256" key="1">
    <source>
        <dbReference type="SAM" id="MobiDB-lite"/>
    </source>
</evidence>
<keyword evidence="2" id="KW-0812">Transmembrane</keyword>